<accession>A0A0F7UQI5</accession>
<protein>
    <recommendedName>
        <fullName evidence="6">subtilisin</fullName>
        <ecNumber evidence="6">3.4.21.62</ecNumber>
    </recommendedName>
</protein>
<dbReference type="GO" id="GO:0006508">
    <property type="term" value="P:proteolysis"/>
    <property type="evidence" value="ECO:0007669"/>
    <property type="project" value="UniProtKB-KW"/>
</dbReference>
<dbReference type="PANTHER" id="PTHR43806:SF11">
    <property type="entry name" value="CEREVISIN-RELATED"/>
    <property type="match status" value="1"/>
</dbReference>
<dbReference type="PANTHER" id="PTHR43806">
    <property type="entry name" value="PEPTIDASE S8"/>
    <property type="match status" value="1"/>
</dbReference>
<reference evidence="10" key="1">
    <citation type="journal article" date="2015" name="PLoS ONE">
        <title>Comprehensive Evaluation of Toxoplasma gondii VEG and Neospora caninum LIV Genomes with Tachyzoite Stage Transcriptome and Proteome Defines Novel Transcript Features.</title>
        <authorList>
            <person name="Ramaprasad A."/>
            <person name="Mourier T."/>
            <person name="Naeem R."/>
            <person name="Malas T.B."/>
            <person name="Moussa E."/>
            <person name="Panigrahi A."/>
            <person name="Vermont S.J."/>
            <person name="Otto T.D."/>
            <person name="Wastling J."/>
            <person name="Pain A."/>
        </authorList>
    </citation>
    <scope>NUCLEOTIDE SEQUENCE</scope>
    <source>
        <strain evidence="10">VEG</strain>
    </source>
</reference>
<feature type="transmembrane region" description="Helical" evidence="8">
    <location>
        <begin position="38"/>
        <end position="58"/>
    </location>
</feature>
<evidence type="ECO:0000259" key="9">
    <source>
        <dbReference type="Pfam" id="PF00082"/>
    </source>
</evidence>
<dbReference type="EC" id="3.4.21.62" evidence="6"/>
<dbReference type="EMBL" id="LN714493">
    <property type="protein sequence ID" value="CEL72465.1"/>
    <property type="molecule type" value="Genomic_DNA"/>
</dbReference>
<keyword evidence="4" id="KW-0720">Serine protease</keyword>
<feature type="region of interest" description="Disordered" evidence="7">
    <location>
        <begin position="349"/>
        <end position="382"/>
    </location>
</feature>
<dbReference type="Gene3D" id="3.40.50.200">
    <property type="entry name" value="Peptidase S8/S53 domain"/>
    <property type="match status" value="2"/>
</dbReference>
<dbReference type="AlphaFoldDB" id="A0A0F7UQI5"/>
<organism evidence="10">
    <name type="scientific">Toxoplasma gondii (strain ATCC 50861 / VEG)</name>
    <dbReference type="NCBI Taxonomy" id="432359"/>
    <lineage>
        <taxon>Eukaryota</taxon>
        <taxon>Sar</taxon>
        <taxon>Alveolata</taxon>
        <taxon>Apicomplexa</taxon>
        <taxon>Conoidasida</taxon>
        <taxon>Coccidia</taxon>
        <taxon>Eucoccidiorida</taxon>
        <taxon>Eimeriorina</taxon>
        <taxon>Sarcocystidae</taxon>
        <taxon>Toxoplasma</taxon>
    </lineage>
</organism>
<comment type="catalytic activity">
    <reaction evidence="5">
        <text>Hydrolysis of proteins with broad specificity for peptide bonds, and a preference for a large uncharged residue in P1. Hydrolyzes peptide amides.</text>
        <dbReference type="EC" id="3.4.21.62"/>
    </reaction>
</comment>
<keyword evidence="2 10" id="KW-0645">Protease</keyword>
<feature type="domain" description="Peptidase S8/S53" evidence="9">
    <location>
        <begin position="665"/>
        <end position="749"/>
    </location>
</feature>
<evidence type="ECO:0000256" key="6">
    <source>
        <dbReference type="ARBA" id="ARBA00023619"/>
    </source>
</evidence>
<feature type="region of interest" description="Disordered" evidence="7">
    <location>
        <begin position="1"/>
        <end position="20"/>
    </location>
</feature>
<keyword evidence="8" id="KW-0812">Transmembrane</keyword>
<dbReference type="SUPFAM" id="SSF52743">
    <property type="entry name" value="Subtilisin-like"/>
    <property type="match status" value="1"/>
</dbReference>
<feature type="compositionally biased region" description="Basic and acidic residues" evidence="7">
    <location>
        <begin position="88"/>
        <end position="105"/>
    </location>
</feature>
<evidence type="ECO:0000256" key="3">
    <source>
        <dbReference type="ARBA" id="ARBA00022801"/>
    </source>
</evidence>
<keyword evidence="3" id="KW-0378">Hydrolase</keyword>
<keyword evidence="8" id="KW-1133">Transmembrane helix</keyword>
<evidence type="ECO:0000256" key="5">
    <source>
        <dbReference type="ARBA" id="ARBA00023529"/>
    </source>
</evidence>
<feature type="region of interest" description="Disordered" evidence="7">
    <location>
        <begin position="83"/>
        <end position="159"/>
    </location>
</feature>
<dbReference type="InterPro" id="IPR036852">
    <property type="entry name" value="Peptidase_S8/S53_dom_sf"/>
</dbReference>
<dbReference type="InterPro" id="IPR000209">
    <property type="entry name" value="Peptidase_S8/S53_dom"/>
</dbReference>
<feature type="domain" description="Peptidase S8/S53" evidence="9">
    <location>
        <begin position="523"/>
        <end position="652"/>
    </location>
</feature>
<feature type="compositionally biased region" description="Basic and acidic residues" evidence="7">
    <location>
        <begin position="136"/>
        <end position="148"/>
    </location>
</feature>
<gene>
    <name evidence="10" type="ORF">BN1205_011070</name>
</gene>
<name>A0A0F7UQI5_TOXGV</name>
<keyword evidence="8" id="KW-0472">Membrane</keyword>
<dbReference type="Pfam" id="PF00082">
    <property type="entry name" value="Peptidase_S8"/>
    <property type="match status" value="2"/>
</dbReference>
<proteinExistence type="inferred from homology"/>
<dbReference type="GO" id="GO:0004252">
    <property type="term" value="F:serine-type endopeptidase activity"/>
    <property type="evidence" value="ECO:0007669"/>
    <property type="project" value="UniProtKB-EC"/>
</dbReference>
<feature type="compositionally biased region" description="Basic and acidic residues" evidence="7">
    <location>
        <begin position="353"/>
        <end position="382"/>
    </location>
</feature>
<evidence type="ECO:0000256" key="1">
    <source>
        <dbReference type="ARBA" id="ARBA00011073"/>
    </source>
</evidence>
<comment type="similarity">
    <text evidence="1">Belongs to the peptidase S8 family.</text>
</comment>
<evidence type="ECO:0000256" key="2">
    <source>
        <dbReference type="ARBA" id="ARBA00022670"/>
    </source>
</evidence>
<dbReference type="InterPro" id="IPR050131">
    <property type="entry name" value="Peptidase_S8_subtilisin-like"/>
</dbReference>
<evidence type="ECO:0000313" key="10">
    <source>
        <dbReference type="EMBL" id="CEL72465.1"/>
    </source>
</evidence>
<evidence type="ECO:0000256" key="4">
    <source>
        <dbReference type="ARBA" id="ARBA00022825"/>
    </source>
</evidence>
<evidence type="ECO:0000256" key="7">
    <source>
        <dbReference type="SAM" id="MobiDB-lite"/>
    </source>
</evidence>
<evidence type="ECO:0000256" key="8">
    <source>
        <dbReference type="SAM" id="Phobius"/>
    </source>
</evidence>
<sequence length="853" mass="93507">MASPTVPRRESVSRQGETGSRFPEDIFTKYPARNRHRLHGFSLCVVFACLAVFSSLSICPWVQSALSVSPDLDFSESVKTVRSFAQPESEHEEKAASSEDSHVENSDSSNSGSATKRRHAGILGFSFPTRTPPGDRAGEATWEGKADWTDEMTPPGDAESSVLASMVKKTSEKARVEMLSSAVTKNCPYEQPLRLLFADMHKKVEMKRGRDRSRRLDPTENIILRWDTECLGSLAGKLSASPDLLDPEERSPDEIHLFRSNRDSSFSARAFPQRPLDPSLTQPAVVFRKGVFYGDRVTNKKQIPEKSETSQAQVLAGRTLALSILAGALGVRVSTAGLRECSRDCSQAATETNIKESAEKGKGKGERRGKRTGEEVGRESNDEYKCTKSCERELERRFWSATVESLHATFYPLFHIDVLQITNLSGVLARLGIINVSSLPGYLANTHSQRFPSHKSKLTAVAKCMRSVSPDSSGTPQQTRTDLERNSEYKKQWYHLSQVSDFSLGSDKAWAEMNYQSEENVPLVALLDTGCSKHEDYWDDTEGNARLWRNSQEDCSNNLDDDGNGYVDDCWGWNFAENNNDVFRDDSAHGTTMASLLVAKHTDSKRGVGIMKTGKIMCLKTGANNRVYASAVIAALQYAIINGAQISICAFTFSKLYPAAFRVPSLLVVGSSKLTGGPCCSSNWGKNTVHVFAPGNRLWTGTNVDHDAQTIKCTTCAAFAYGTSAAAALAGGVAAMVWAHLQTKQPIGWTSSKDKESVRVKKALVYGSRPSYRLAGACEANGIVNMHSAMHYYDTVPLQFEPVYHDYPSIFQLNIPPLLGASTFSTPLSRTLVLGSVGASTLSLSLFGVPPLV</sequence>